<dbReference type="PANTHER" id="PTHR14859:SF15">
    <property type="entry name" value="ENDONUCLEASE_EXONUCLEASE_PHOSPHATASE DOMAIN-CONTAINING PROTEIN"/>
    <property type="match status" value="1"/>
</dbReference>
<dbReference type="SUPFAM" id="SSF56219">
    <property type="entry name" value="DNase I-like"/>
    <property type="match status" value="1"/>
</dbReference>
<accession>A0AAU6UEM5</accession>
<dbReference type="GO" id="GO:0016020">
    <property type="term" value="C:membrane"/>
    <property type="evidence" value="ECO:0007669"/>
    <property type="project" value="GOC"/>
</dbReference>
<dbReference type="GO" id="GO:0006506">
    <property type="term" value="P:GPI anchor biosynthetic process"/>
    <property type="evidence" value="ECO:0007669"/>
    <property type="project" value="TreeGrafter"/>
</dbReference>
<proteinExistence type="predicted"/>
<gene>
    <name evidence="2" type="ORF">MRN42_09780</name>
</gene>
<evidence type="ECO:0000313" key="2">
    <source>
        <dbReference type="EMBL" id="XAG72272.1"/>
    </source>
</evidence>
<dbReference type="GO" id="GO:0004519">
    <property type="term" value="F:endonuclease activity"/>
    <property type="evidence" value="ECO:0007669"/>
    <property type="project" value="UniProtKB-KW"/>
</dbReference>
<reference evidence="2" key="1">
    <citation type="submission" date="2022-03" db="EMBL/GenBank/DDBJ databases">
        <title>Sea Food Isolates.</title>
        <authorList>
            <person name="Li c."/>
        </authorList>
    </citation>
    <scope>NUCLEOTIDE SEQUENCE</scope>
    <source>
        <strain evidence="2">19NY04SH03</strain>
    </source>
</reference>
<dbReference type="InterPro" id="IPR051916">
    <property type="entry name" value="GPI-anchor_lipid_remodeler"/>
</dbReference>
<protein>
    <submittedName>
        <fullName evidence="2">Endonuclease/exonuclease/phosphatase family protein</fullName>
    </submittedName>
</protein>
<keyword evidence="2" id="KW-0540">Nuclease</keyword>
<dbReference type="Gene3D" id="3.60.10.10">
    <property type="entry name" value="Endonuclease/exonuclease/phosphatase"/>
    <property type="match status" value="1"/>
</dbReference>
<dbReference type="PANTHER" id="PTHR14859">
    <property type="entry name" value="CALCOFLUOR WHITE HYPERSENSITIVE PROTEIN PRECURSOR"/>
    <property type="match status" value="1"/>
</dbReference>
<dbReference type="EMBL" id="CP095346">
    <property type="protein sequence ID" value="XAG72272.1"/>
    <property type="molecule type" value="Genomic_DNA"/>
</dbReference>
<feature type="domain" description="Endonuclease/exonuclease/phosphatase" evidence="1">
    <location>
        <begin position="39"/>
        <end position="281"/>
    </location>
</feature>
<dbReference type="Pfam" id="PF03372">
    <property type="entry name" value="Exo_endo_phos"/>
    <property type="match status" value="1"/>
</dbReference>
<keyword evidence="2" id="KW-0255">Endonuclease</keyword>
<keyword evidence="2" id="KW-0378">Hydrolase</keyword>
<evidence type="ECO:0000259" key="1">
    <source>
        <dbReference type="Pfam" id="PF03372"/>
    </source>
</evidence>
<sequence length="323" mass="37014">MTITLATINLFNYLEPPNAFYQFDNIYTNEQWQKKNAWFATKIQQLNADVIGFQEVFSFAALLQQMNALGYPHVVCVDSPMIEDDYIYRHPVVALASRYPLTQVSPLQAFLPEQNQAFSFHRIPLHATIEVPKLGAIDVYVVHFKSQRATEAAQAPNNLVEEWQQETLGRWLSTVQRGFEVNLTHQYIIHTRQKTQRPFVLMGDFNKPLHHEEFQGLMSQALYRKPETQDPLSDYVFYDSWDIYSEATWQMRQATYYAGATGSVLDYILLSADFSPLSTAPKGNVSGYTVLDQHLVNPSFADDSFSTDHALVAVTIRILDTKQ</sequence>
<dbReference type="AlphaFoldDB" id="A0AAU6UEM5"/>
<dbReference type="InterPro" id="IPR005135">
    <property type="entry name" value="Endo/exonuclease/phosphatase"/>
</dbReference>
<name>A0AAU6UEM5_UNCXX</name>
<dbReference type="InterPro" id="IPR036691">
    <property type="entry name" value="Endo/exonu/phosph_ase_sf"/>
</dbReference>
<organism evidence="2">
    <name type="scientific">bacterium 19NY04SH03</name>
    <dbReference type="NCBI Taxonomy" id="2920647"/>
    <lineage>
        <taxon>Bacteria</taxon>
    </lineage>
</organism>